<dbReference type="Pfam" id="PF04011">
    <property type="entry name" value="LemA"/>
    <property type="match status" value="1"/>
</dbReference>
<gene>
    <name evidence="7" type="ORF">Q5E86_12345</name>
</gene>
<evidence type="ECO:0000256" key="6">
    <source>
        <dbReference type="SAM" id="Phobius"/>
    </source>
</evidence>
<evidence type="ECO:0000256" key="3">
    <source>
        <dbReference type="ARBA" id="ARBA00022692"/>
    </source>
</evidence>
<reference evidence="7" key="2">
    <citation type="journal article" date="2024" name="Int. J. Antimicrob. Agents">
        <title>Identification of a novel Providencia species showing multi-drug-resistant in three patients with hospital-acquired infection.</title>
        <authorList>
            <person name="Yang W."/>
            <person name="Chen J."/>
            <person name="Yang F."/>
            <person name="Ji P."/>
            <person name="Shen S."/>
            <person name="Yin D."/>
            <person name="Hu F."/>
        </authorList>
    </citation>
    <scope>NUCLEOTIDE SEQUENCE</scope>
    <source>
        <strain evidence="7">CRE-138-0111</strain>
    </source>
</reference>
<feature type="transmembrane region" description="Helical" evidence="6">
    <location>
        <begin position="179"/>
        <end position="197"/>
    </location>
</feature>
<dbReference type="InterPro" id="IPR023353">
    <property type="entry name" value="LemA-like_dom_sf"/>
</dbReference>
<dbReference type="Proteomes" id="UP001176478">
    <property type="component" value="Unassembled WGS sequence"/>
</dbReference>
<keyword evidence="5 6" id="KW-0472">Membrane</keyword>
<organism evidence="7 8">
    <name type="scientific">Providencia huashanensis</name>
    <dbReference type="NCBI Taxonomy" id="3037798"/>
    <lineage>
        <taxon>Bacteria</taxon>
        <taxon>Pseudomonadati</taxon>
        <taxon>Pseudomonadota</taxon>
        <taxon>Gammaproteobacteria</taxon>
        <taxon>Enterobacterales</taxon>
        <taxon>Morganellaceae</taxon>
        <taxon>Providencia</taxon>
    </lineage>
</organism>
<evidence type="ECO:0000256" key="4">
    <source>
        <dbReference type="ARBA" id="ARBA00022989"/>
    </source>
</evidence>
<dbReference type="PANTHER" id="PTHR34478">
    <property type="entry name" value="PROTEIN LEMA"/>
    <property type="match status" value="1"/>
</dbReference>
<accession>A0ABT9AS46</accession>
<dbReference type="Gene3D" id="1.20.1440.20">
    <property type="entry name" value="LemA-like domain"/>
    <property type="match status" value="1"/>
</dbReference>
<evidence type="ECO:0000256" key="1">
    <source>
        <dbReference type="ARBA" id="ARBA00004167"/>
    </source>
</evidence>
<keyword evidence="3 6" id="KW-0812">Transmembrane</keyword>
<keyword evidence="8" id="KW-1185">Reference proteome</keyword>
<feature type="transmembrane region" description="Helical" evidence="6">
    <location>
        <begin position="6"/>
        <end position="22"/>
    </location>
</feature>
<evidence type="ECO:0000256" key="2">
    <source>
        <dbReference type="ARBA" id="ARBA00008854"/>
    </source>
</evidence>
<reference evidence="7" key="1">
    <citation type="submission" date="2023-07" db="EMBL/GenBank/DDBJ databases">
        <authorList>
            <person name="Yang W."/>
            <person name="Chen J."/>
            <person name="Ji P."/>
            <person name="Hu F."/>
        </authorList>
    </citation>
    <scope>NUCLEOTIDE SEQUENCE</scope>
    <source>
        <strain evidence="7">CRE-138-0111</strain>
    </source>
</reference>
<protein>
    <submittedName>
        <fullName evidence="7">LemA family protein</fullName>
    </submittedName>
</protein>
<dbReference type="SUPFAM" id="SSF140478">
    <property type="entry name" value="LemA-like"/>
    <property type="match status" value="1"/>
</dbReference>
<comment type="caution">
    <text evidence="7">The sequence shown here is derived from an EMBL/GenBank/DDBJ whole genome shotgun (WGS) entry which is preliminary data.</text>
</comment>
<name>A0ABT9AS46_9GAMM</name>
<evidence type="ECO:0000256" key="5">
    <source>
        <dbReference type="ARBA" id="ARBA00023136"/>
    </source>
</evidence>
<comment type="subcellular location">
    <subcellularLocation>
        <location evidence="1">Membrane</location>
        <topology evidence="1">Single-pass membrane protein</topology>
    </subcellularLocation>
</comment>
<proteinExistence type="inferred from homology"/>
<dbReference type="PANTHER" id="PTHR34478:SF1">
    <property type="entry name" value="PROTEIN LEMA"/>
    <property type="match status" value="1"/>
</dbReference>
<sequence length="201" mass="23056">METLIFFIIIVIIGYIIIRYLINIYNNIVFLKNNCLKAFANIDVLLMKQIELIPALTQVADKAIAYEKQLINEIVESRQRYLSNTAIEIKIDTANQLSPKIKPLIAIAENYPALISKAVLLKLQTQAKHIEEQIADRREFFNQTVTLYNTDIHIFPNLIFAALFRFKAIPLLYGKQEPSQWSAFLFLGLVLLIGFLSKKLG</sequence>
<evidence type="ECO:0000313" key="8">
    <source>
        <dbReference type="Proteomes" id="UP001176478"/>
    </source>
</evidence>
<dbReference type="EMBL" id="JAUQTG010000006">
    <property type="protein sequence ID" value="MDO7857117.1"/>
    <property type="molecule type" value="Genomic_DNA"/>
</dbReference>
<comment type="similarity">
    <text evidence="2">Belongs to the LemA family.</text>
</comment>
<evidence type="ECO:0000313" key="7">
    <source>
        <dbReference type="EMBL" id="MDO7857117.1"/>
    </source>
</evidence>
<dbReference type="InterPro" id="IPR007156">
    <property type="entry name" value="MamQ_LemA"/>
</dbReference>
<keyword evidence="4 6" id="KW-1133">Transmembrane helix</keyword>